<protein>
    <recommendedName>
        <fullName evidence="3">DUF2018 domain-containing protein</fullName>
    </recommendedName>
</protein>
<dbReference type="Gene3D" id="1.10.3350.10">
    <property type="entry name" value="HP0242-like domain"/>
    <property type="match status" value="1"/>
</dbReference>
<dbReference type="STRING" id="1630136.AS592_06780"/>
<evidence type="ECO:0000313" key="1">
    <source>
        <dbReference type="EMBL" id="KYJ86505.1"/>
    </source>
</evidence>
<dbReference type="SUPFAM" id="SSF158752">
    <property type="entry name" value="HP0242-like"/>
    <property type="match status" value="1"/>
</dbReference>
<dbReference type="EMBL" id="LNKT01000023">
    <property type="protein sequence ID" value="KYJ86505.1"/>
    <property type="molecule type" value="Genomic_DNA"/>
</dbReference>
<proteinExistence type="predicted"/>
<name>A0A151CG44_9BACT</name>
<keyword evidence="2" id="KW-1185">Reference proteome</keyword>
<dbReference type="AlphaFoldDB" id="A0A151CG44"/>
<dbReference type="InterPro" id="IPR023126">
    <property type="entry name" value="HP0242-like_sf"/>
</dbReference>
<dbReference type="Proteomes" id="UP000075359">
    <property type="component" value="Unassembled WGS sequence"/>
</dbReference>
<dbReference type="RefSeq" id="WP_067330791.1">
    <property type="nucleotide sequence ID" value="NZ_LNKT01000023.1"/>
</dbReference>
<evidence type="ECO:0008006" key="3">
    <source>
        <dbReference type="Google" id="ProtNLM"/>
    </source>
</evidence>
<comment type="caution">
    <text evidence="1">The sequence shown here is derived from an EMBL/GenBank/DDBJ whole genome shotgun (WGS) entry which is preliminary data.</text>
</comment>
<organism evidence="1 2">
    <name type="scientific">Sulfurovum riftiae</name>
    <dbReference type="NCBI Taxonomy" id="1630136"/>
    <lineage>
        <taxon>Bacteria</taxon>
        <taxon>Pseudomonadati</taxon>
        <taxon>Campylobacterota</taxon>
        <taxon>Epsilonproteobacteria</taxon>
        <taxon>Campylobacterales</taxon>
        <taxon>Sulfurovaceae</taxon>
        <taxon>Sulfurovum</taxon>
    </lineage>
</organism>
<gene>
    <name evidence="1" type="ORF">AS592_06780</name>
</gene>
<reference evidence="1 2" key="1">
    <citation type="submission" date="2015-11" db="EMBL/GenBank/DDBJ databases">
        <title>Draft genome of Sulfurovum riftiae 1812E, a member of the Epsilonproteobacteria isolated from the tube of the deep-sea hydrothermal vent tubewom Riftia pachyptila.</title>
        <authorList>
            <person name="Vetriani C."/>
            <person name="Giovannelli D."/>
        </authorList>
    </citation>
    <scope>NUCLEOTIDE SEQUENCE [LARGE SCALE GENOMIC DNA]</scope>
    <source>
        <strain evidence="1 2">1812E</strain>
    </source>
</reference>
<accession>A0A151CG44</accession>
<sequence length="99" mass="11389">MGIFEDDDDDYGDYRDDFMGRTPKSSYFEIARTANQNVVETELEAVFRRLAVAERMLEERGLADEHEREISATMIDKDIDDRTATVFIDLVASIVTKCE</sequence>
<dbReference type="InterPro" id="IPR018563">
    <property type="entry name" value="DUF2018"/>
</dbReference>
<evidence type="ECO:0000313" key="2">
    <source>
        <dbReference type="Proteomes" id="UP000075359"/>
    </source>
</evidence>
<dbReference type="Pfam" id="PF09442">
    <property type="entry name" value="DUF2018"/>
    <property type="match status" value="1"/>
</dbReference>
<dbReference type="OrthoDB" id="5373201at2"/>